<dbReference type="RefSeq" id="XP_033389186.1">
    <property type="nucleotide sequence ID" value="XM_033525609.1"/>
</dbReference>
<proteinExistence type="predicted"/>
<gene>
    <name evidence="1" type="ORF">BU24DRAFT_403916</name>
</gene>
<keyword evidence="2" id="KW-1185">Reference proteome</keyword>
<dbReference type="EMBL" id="ML978066">
    <property type="protein sequence ID" value="KAF2020847.1"/>
    <property type="molecule type" value="Genomic_DNA"/>
</dbReference>
<accession>A0A6A5Y743</accession>
<reference evidence="1" key="1">
    <citation type="journal article" date="2020" name="Stud. Mycol.">
        <title>101 Dothideomycetes genomes: a test case for predicting lifestyles and emergence of pathogens.</title>
        <authorList>
            <person name="Haridas S."/>
            <person name="Albert R."/>
            <person name="Binder M."/>
            <person name="Bloem J."/>
            <person name="Labutti K."/>
            <person name="Salamov A."/>
            <person name="Andreopoulos B."/>
            <person name="Baker S."/>
            <person name="Barry K."/>
            <person name="Bills G."/>
            <person name="Bluhm B."/>
            <person name="Cannon C."/>
            <person name="Castanera R."/>
            <person name="Culley D."/>
            <person name="Daum C."/>
            <person name="Ezra D."/>
            <person name="Gonzalez J."/>
            <person name="Henrissat B."/>
            <person name="Kuo A."/>
            <person name="Liang C."/>
            <person name="Lipzen A."/>
            <person name="Lutzoni F."/>
            <person name="Magnuson J."/>
            <person name="Mondo S."/>
            <person name="Nolan M."/>
            <person name="Ohm R."/>
            <person name="Pangilinan J."/>
            <person name="Park H.-J."/>
            <person name="Ramirez L."/>
            <person name="Alfaro M."/>
            <person name="Sun H."/>
            <person name="Tritt A."/>
            <person name="Yoshinaga Y."/>
            <person name="Zwiers L.-H."/>
            <person name="Turgeon B."/>
            <person name="Goodwin S."/>
            <person name="Spatafora J."/>
            <person name="Crous P."/>
            <person name="Grigoriev I."/>
        </authorList>
    </citation>
    <scope>NUCLEOTIDE SEQUENCE</scope>
    <source>
        <strain evidence="1">CBS 175.79</strain>
    </source>
</reference>
<name>A0A6A5Y743_9PLEO</name>
<evidence type="ECO:0000313" key="2">
    <source>
        <dbReference type="Proteomes" id="UP000799778"/>
    </source>
</evidence>
<dbReference type="Proteomes" id="UP000799778">
    <property type="component" value="Unassembled WGS sequence"/>
</dbReference>
<dbReference type="GeneID" id="54283006"/>
<dbReference type="OrthoDB" id="3733501at2759"/>
<organism evidence="1 2">
    <name type="scientific">Aaosphaeria arxii CBS 175.79</name>
    <dbReference type="NCBI Taxonomy" id="1450172"/>
    <lineage>
        <taxon>Eukaryota</taxon>
        <taxon>Fungi</taxon>
        <taxon>Dikarya</taxon>
        <taxon>Ascomycota</taxon>
        <taxon>Pezizomycotina</taxon>
        <taxon>Dothideomycetes</taxon>
        <taxon>Pleosporomycetidae</taxon>
        <taxon>Pleosporales</taxon>
        <taxon>Pleosporales incertae sedis</taxon>
        <taxon>Aaosphaeria</taxon>
    </lineage>
</organism>
<dbReference type="AlphaFoldDB" id="A0A6A5Y743"/>
<evidence type="ECO:0000313" key="1">
    <source>
        <dbReference type="EMBL" id="KAF2020847.1"/>
    </source>
</evidence>
<protein>
    <submittedName>
        <fullName evidence="1">Uncharacterized protein</fullName>
    </submittedName>
</protein>
<sequence length="247" mass="27961">MLVTAKYVREHLPLRCYRGLLRACHQTYREVKQAIQHMHASKQLNYELSIAFSHGRPFFSLTWLRFPALSSVINNLVINVDLRLREPFSEAGTTPSMPADSDLLSLLEDNDLGFASHVFDYLAVLLKTLADLMFYRDPDSAVLYVEAVTLNLTRPTQMVSSIHGTDVRSRRVLVDREEAHGLDETMRTTLRTNVQGFGAFDASKCNTLTPLIQIGTLRFASDCTVWGKGHNLVIADKNFAWLKYAEP</sequence>